<evidence type="ECO:0000256" key="5">
    <source>
        <dbReference type="ARBA" id="ARBA00023163"/>
    </source>
</evidence>
<dbReference type="PANTHER" id="PTHR13962:SF17">
    <property type="entry name" value="FORKHEAD BOX PROTEIN N4"/>
    <property type="match status" value="1"/>
</dbReference>
<keyword evidence="6 7" id="KW-0539">Nucleus</keyword>
<dbReference type="PANTHER" id="PTHR13962">
    <property type="entry name" value="FORKHEAD BOX PROTEIN N3-LIKE PROTEIN-RELATED"/>
    <property type="match status" value="1"/>
</dbReference>
<feature type="region of interest" description="Disordered" evidence="8">
    <location>
        <begin position="591"/>
        <end position="612"/>
    </location>
</feature>
<dbReference type="KEGG" id="mde:101890855"/>
<evidence type="ECO:0000256" key="4">
    <source>
        <dbReference type="ARBA" id="ARBA00023125"/>
    </source>
</evidence>
<accession>A0A9J7IAA6</accession>
<keyword evidence="3" id="KW-0805">Transcription regulation</keyword>
<proteinExistence type="predicted"/>
<feature type="compositionally biased region" description="Low complexity" evidence="8">
    <location>
        <begin position="501"/>
        <end position="513"/>
    </location>
</feature>
<dbReference type="OrthoDB" id="5954824at2759"/>
<dbReference type="PROSITE" id="PS00658">
    <property type="entry name" value="FORK_HEAD_2"/>
    <property type="match status" value="1"/>
</dbReference>
<dbReference type="GeneID" id="101890855"/>
<feature type="region of interest" description="Disordered" evidence="8">
    <location>
        <begin position="733"/>
        <end position="776"/>
    </location>
</feature>
<evidence type="ECO:0000313" key="10">
    <source>
        <dbReference type="Proteomes" id="UP001652621"/>
    </source>
</evidence>
<gene>
    <name evidence="11" type="primary">LOC101890855</name>
</gene>
<organism evidence="10 11">
    <name type="scientific">Musca domestica</name>
    <name type="common">House fly</name>
    <dbReference type="NCBI Taxonomy" id="7370"/>
    <lineage>
        <taxon>Eukaryota</taxon>
        <taxon>Metazoa</taxon>
        <taxon>Ecdysozoa</taxon>
        <taxon>Arthropoda</taxon>
        <taxon>Hexapoda</taxon>
        <taxon>Insecta</taxon>
        <taxon>Pterygota</taxon>
        <taxon>Neoptera</taxon>
        <taxon>Endopterygota</taxon>
        <taxon>Diptera</taxon>
        <taxon>Brachycera</taxon>
        <taxon>Muscomorpha</taxon>
        <taxon>Muscoidea</taxon>
        <taxon>Muscidae</taxon>
        <taxon>Musca</taxon>
    </lineage>
</organism>
<keyword evidence="4 7" id="KW-0238">DNA-binding</keyword>
<dbReference type="InterPro" id="IPR047119">
    <property type="entry name" value="FOXN2/3-like"/>
</dbReference>
<keyword evidence="10" id="KW-1185">Reference proteome</keyword>
<sequence>MILNMSATNGAAASNSPSQSEFCDFLKRKYPDDENDISQNNNQSEENQNSDSNNSWKKQKQVGEENGGNCTMTPDTTSSPMAPYTSTEIPISCAEKFSTNNGSTTTTITSPVSSSYTTSSPTVESTQVTSSSSAASFNIMTNNPAFINDLFAYDANLLVPTTSTDNLLSQGEPSFTAPSAICVNTTQQFHEEGENADNWQATDLLELDHRYNSTLQTEITQLNPTVPLKPHEENLVTLVEQQHHSNQNHGEQSNQRQYIQSAEEISKSGKQLPAMIQHTTADTEPDFEDRNLSWLLNFKFDEFPHLNPDVAGGPNRSQKSSMHCNGGAGGYKVINGTANGRERSKSPKSTNKAGKKFEELVMEVTSEVEGGDMAVGENVVIEDTTTIPQRAPKKPPFTYTELIEYALEDKGELTVSGIYTWISDRFPYYKSNDDRWKNSVRHNLSINPHFRKGHKAPQGAGHLWTISSGDSAENVLAWEHKKQRLDLFFKMESMNRERLVQQHQQQQQQKKQQSSSNSTRHQSHTNSHSHDGSSQDACLYDEAAVAAAAIQQEMLQQGNTTPTAKDVSLPHHQHYHAQYQQNSHHRTTLHQANVHQQQHHHHHPPHHSQSLHDLPYNELLSEEELRKTAGQILNGIHREVEVQSVNHHQPIISTYQDVLLDNDYLNPIHKDVAVNESGLHQVSNTTVSATAGNSHTGHGTTTATTPYYVTEIDPIELGIQMSSHPNPLVHCQTHSNNNHQHDHAHQNHHSNNHQLHSHHHHHSHHIHGSGDPSSSLNTEDTDVILFNDEFNLNYFTYNPATDIVA</sequence>
<evidence type="ECO:0000259" key="9">
    <source>
        <dbReference type="PROSITE" id="PS50039"/>
    </source>
</evidence>
<feature type="compositionally biased region" description="Polar residues" evidence="8">
    <location>
        <begin position="514"/>
        <end position="527"/>
    </location>
</feature>
<feature type="region of interest" description="Disordered" evidence="8">
    <location>
        <begin position="1"/>
        <end position="20"/>
    </location>
</feature>
<dbReference type="RefSeq" id="XP_011294846.3">
    <property type="nucleotide sequence ID" value="XM_011296544.3"/>
</dbReference>
<evidence type="ECO:0000256" key="1">
    <source>
        <dbReference type="ARBA" id="ARBA00004123"/>
    </source>
</evidence>
<dbReference type="Pfam" id="PF00250">
    <property type="entry name" value="Forkhead"/>
    <property type="match status" value="1"/>
</dbReference>
<feature type="domain" description="Fork-head" evidence="9">
    <location>
        <begin position="394"/>
        <end position="485"/>
    </location>
</feature>
<feature type="DNA-binding region" description="Fork-head" evidence="7">
    <location>
        <begin position="394"/>
        <end position="485"/>
    </location>
</feature>
<evidence type="ECO:0000256" key="8">
    <source>
        <dbReference type="SAM" id="MobiDB-lite"/>
    </source>
</evidence>
<dbReference type="CDD" id="cd00059">
    <property type="entry name" value="FH_FOX"/>
    <property type="match status" value="1"/>
</dbReference>
<name>A0A9J7IAA6_MUSDO</name>
<dbReference type="PRINTS" id="PR00053">
    <property type="entry name" value="FORKHEAD"/>
</dbReference>
<dbReference type="AlphaFoldDB" id="A0A9J7IAA6"/>
<dbReference type="VEuPathDB" id="VectorBase:MDOMA2_011235"/>
<dbReference type="GO" id="GO:0005634">
    <property type="term" value="C:nucleus"/>
    <property type="evidence" value="ECO:0007669"/>
    <property type="project" value="UniProtKB-SubCell"/>
</dbReference>
<evidence type="ECO:0000313" key="11">
    <source>
        <dbReference type="RefSeq" id="XP_011294846.3"/>
    </source>
</evidence>
<protein>
    <submittedName>
        <fullName evidence="11">Uncharacterized protein LOC101890855</fullName>
    </submittedName>
</protein>
<feature type="compositionally biased region" description="Polar residues" evidence="8">
    <location>
        <begin position="68"/>
        <end position="85"/>
    </location>
</feature>
<dbReference type="InterPro" id="IPR030456">
    <property type="entry name" value="TF_fork_head_CS_2"/>
</dbReference>
<feature type="compositionally biased region" description="Basic residues" evidence="8">
    <location>
        <begin position="597"/>
        <end position="606"/>
    </location>
</feature>
<keyword evidence="5" id="KW-0804">Transcription</keyword>
<dbReference type="InterPro" id="IPR036388">
    <property type="entry name" value="WH-like_DNA-bd_sf"/>
</dbReference>
<dbReference type="InterPro" id="IPR036390">
    <property type="entry name" value="WH_DNA-bd_sf"/>
</dbReference>
<feature type="compositionally biased region" description="Basic residues" evidence="8">
    <location>
        <begin position="746"/>
        <end position="767"/>
    </location>
</feature>
<dbReference type="Gene3D" id="1.10.10.10">
    <property type="entry name" value="Winged helix-like DNA-binding domain superfamily/Winged helix DNA-binding domain"/>
    <property type="match status" value="1"/>
</dbReference>
<evidence type="ECO:0000256" key="6">
    <source>
        <dbReference type="ARBA" id="ARBA00023242"/>
    </source>
</evidence>
<dbReference type="SMART" id="SM00339">
    <property type="entry name" value="FH"/>
    <property type="match status" value="1"/>
</dbReference>
<dbReference type="GO" id="GO:0000987">
    <property type="term" value="F:cis-regulatory region sequence-specific DNA binding"/>
    <property type="evidence" value="ECO:0007669"/>
    <property type="project" value="TreeGrafter"/>
</dbReference>
<feature type="region of interest" description="Disordered" evidence="8">
    <location>
        <begin position="497"/>
        <end position="535"/>
    </location>
</feature>
<dbReference type="SUPFAM" id="SSF46785">
    <property type="entry name" value="Winged helix' DNA-binding domain"/>
    <property type="match status" value="1"/>
</dbReference>
<dbReference type="GO" id="GO:0003700">
    <property type="term" value="F:DNA-binding transcription factor activity"/>
    <property type="evidence" value="ECO:0007669"/>
    <property type="project" value="InterPro"/>
</dbReference>
<comment type="subcellular location">
    <subcellularLocation>
        <location evidence="1 7">Nucleus</location>
    </subcellularLocation>
</comment>
<evidence type="ECO:0000256" key="2">
    <source>
        <dbReference type="ARBA" id="ARBA00022473"/>
    </source>
</evidence>
<evidence type="ECO:0000256" key="7">
    <source>
        <dbReference type="PROSITE-ProRule" id="PRU00089"/>
    </source>
</evidence>
<feature type="compositionally biased region" description="Low complexity" evidence="8">
    <location>
        <begin position="37"/>
        <end position="55"/>
    </location>
</feature>
<evidence type="ECO:0000256" key="3">
    <source>
        <dbReference type="ARBA" id="ARBA00023015"/>
    </source>
</evidence>
<dbReference type="PROSITE" id="PS50039">
    <property type="entry name" value="FORK_HEAD_3"/>
    <property type="match status" value="1"/>
</dbReference>
<dbReference type="Proteomes" id="UP001652621">
    <property type="component" value="Unplaced"/>
</dbReference>
<dbReference type="InterPro" id="IPR001766">
    <property type="entry name" value="Fork_head_dom"/>
</dbReference>
<keyword evidence="2" id="KW-0217">Developmental protein</keyword>
<feature type="region of interest" description="Disordered" evidence="8">
    <location>
        <begin position="30"/>
        <end position="85"/>
    </location>
</feature>
<feature type="region of interest" description="Disordered" evidence="8">
    <location>
        <begin position="100"/>
        <end position="124"/>
    </location>
</feature>
<reference evidence="11" key="1">
    <citation type="submission" date="2025-08" db="UniProtKB">
        <authorList>
            <consortium name="RefSeq"/>
        </authorList>
    </citation>
    <scope>IDENTIFICATION</scope>
    <source>
        <strain evidence="11">Aabys</strain>
        <tissue evidence="11">Whole body</tissue>
    </source>
</reference>